<dbReference type="Pfam" id="PF12530">
    <property type="entry name" value="DUF3730"/>
    <property type="match status" value="1"/>
</dbReference>
<dbReference type="Proteomes" id="UP000233469">
    <property type="component" value="Unassembled WGS sequence"/>
</dbReference>
<dbReference type="InterPro" id="IPR016024">
    <property type="entry name" value="ARM-type_fold"/>
</dbReference>
<proteinExistence type="predicted"/>
<dbReference type="VEuPathDB" id="FungiDB:FUN_013492"/>
<evidence type="ECO:0000313" key="2">
    <source>
        <dbReference type="EMBL" id="PKK78808.1"/>
    </source>
</evidence>
<dbReference type="PANTHER" id="PTHR16212">
    <property type="entry name" value="FOCADHESIN FAMILY MEMBER"/>
    <property type="match status" value="1"/>
</dbReference>
<protein>
    <recommendedName>
        <fullName evidence="1">DUF3730 domain-containing protein</fullName>
    </recommendedName>
</protein>
<dbReference type="InterPro" id="IPR022542">
    <property type="entry name" value="FOCAD/RST1_DUF3730"/>
</dbReference>
<name>A0A2N1NY24_9GLOM</name>
<evidence type="ECO:0000313" key="3">
    <source>
        <dbReference type="Proteomes" id="UP000233469"/>
    </source>
</evidence>
<accession>A0A2N1NY24</accession>
<dbReference type="Gene3D" id="1.25.10.10">
    <property type="entry name" value="Leucine-rich Repeat Variant"/>
    <property type="match status" value="1"/>
</dbReference>
<dbReference type="InterPro" id="IPR011989">
    <property type="entry name" value="ARM-like"/>
</dbReference>
<sequence>MQEIIDTKINESDKQNINPELINIAILPLFQVIADSTQHKTRSIAMEILLNVQKLHRIQRISASNQKILKEISELSSSTFITGTLVEILSETYNLLKNFPISSDIFRIDNPKLPFAPLFHISYLFHNKENIRIQALDAIISLIDENTLLAQSKKFPIFLLLLFILRNDLSSSIHLHILHHSLPSLVSPKDPIITTKVLKFTMSLTQDKSTTRLEAIRIRVLYKLWIRQRRCWKSLRFILSDWVRNRKLQVGENTKSVSFEVEVAALTTMRDIFKTKMREYTDELVPFISNLLQSVVLHPNSLCLIIESLNLFTETEIIDPRAIWSVLMSYIADSVMKSNNLDVQLIARLCRFYQLVAQMGDDFIVDSDLYNEAKHDILSKYLCPLIFPNYLSSISNQEQDETNINDLDRFQIQSNAQILKHGLRAIAQFQAKEILSEYFPGSKILLVQLLNTNANPDIAKIEEWKLVLSKLISHEIDNMRRSLFKGVDASGGGAGSSGSESKDFLELKQRLTLIRSKIVDDWESGIVNPGLRVGFALASLLCFRPPINEEVNDKHLKSTRFYKLLANAIQDVTLTDHWIIRVGCVSKWCNFFVMGLQEVLPKTNKKGDNDVEENIVKSLIEDIMKRLNDARFPAVCQNSILAITGLCLALKSFNIMSLQHHATIIIRHLLDNFFVDAASVSKQNQDKTNDEVQFSVMMALGHLSTLVMTDEKLVSEIIDNLVMKLSEVDESAMSGWTLFGAGFSLGVLLSHLASSPIKISNVCSQTITFLADFLSSPLLSYNQTNTPQINPAFGVLLGLSNIDREEEEKAEQIYQKCLSDLKEFVNSGGKIDENIKSTIAGSAWFVGFSRGKGSDEEIFEIVDIFEKAIKIADTEYEWTGYYFHFSQVYSHILLSVLSIKESSRCLSAFNSQVRLQIDVLTSSNANMTKRHAAIITLGSLFGVKFFSFSQTTNSFFLNSSFLTMMIQVVDILQNIAGLGQQSMSDVKGGRLATVVLACLMQVIEKISEIGNEFIESNSSEAKDYSRLPATSYLRALFDELVEISRKGNIASLASVEFGSSIIKSFSTVNLVLPSVNWFPPLKKFNTPFFKKYNLHYQSVLLAIRHCDHSTSLIEFLLYALNGLPEILMSEDDGFNDMEYGKLLVGEGLGKVLELCGFEDKKVNKGDQVITKLIQKRGMEKIMKKVFIPNSRIFKIINEIITCLFDNIEKLGNPKIEELQINFLTTMNDYLTTTNMSNASSAAITLQQDLLALLKSAYNAIPSPTSQTQAYVIRLAVQICSNIDDFSTISLPPPKNNDELGKYALTISTMSELGRIDATKYFTQLLEKCLSTFGIISEDSQSVMTPSLSFSWILRAIHVHIYKFNNKIEKKVKLDWLIRILDVLIVVASIPQKDKLVRGKLLEYGVKVVLNGLVTLSFEEYSGRLNQFNDLSTSKSYELWDEKFENVMQNAVNIKTISSLILREFTNPSEAKDNGIESVQKQIIKRLSKLLDMSREFSITEFKHHFVLYSILTGLKEYIPNDEILNLLDDDSFSYDTILKKLVI</sequence>
<dbReference type="VEuPathDB" id="FungiDB:FUN_013493"/>
<feature type="domain" description="DUF3730" evidence="1">
    <location>
        <begin position="159"/>
        <end position="379"/>
    </location>
</feature>
<comment type="caution">
    <text evidence="2">The sequence shown here is derived from an EMBL/GenBank/DDBJ whole genome shotgun (WGS) entry which is preliminary data.</text>
</comment>
<dbReference type="VEuPathDB" id="FungiDB:RhiirFUN_020030"/>
<reference evidence="2 3" key="1">
    <citation type="submission" date="2016-04" db="EMBL/GenBank/DDBJ databases">
        <title>Genome analyses suggest a sexual origin of heterokaryosis in a supposedly ancient asexual fungus.</title>
        <authorList>
            <person name="Ropars J."/>
            <person name="Sedzielewska K."/>
            <person name="Noel J."/>
            <person name="Charron P."/>
            <person name="Farinelli L."/>
            <person name="Marton T."/>
            <person name="Kruger M."/>
            <person name="Pelin A."/>
            <person name="Brachmann A."/>
            <person name="Corradi N."/>
        </authorList>
    </citation>
    <scope>NUCLEOTIDE SEQUENCE [LARGE SCALE GENOMIC DNA]</scope>
    <source>
        <strain evidence="2 3">C2</strain>
    </source>
</reference>
<gene>
    <name evidence="2" type="ORF">RhiirC2_728795</name>
</gene>
<dbReference type="VEuPathDB" id="FungiDB:RhiirA1_410851"/>
<dbReference type="EMBL" id="LLXL01000068">
    <property type="protein sequence ID" value="PKK78808.1"/>
    <property type="molecule type" value="Genomic_DNA"/>
</dbReference>
<organism evidence="2 3">
    <name type="scientific">Rhizophagus irregularis</name>
    <dbReference type="NCBI Taxonomy" id="588596"/>
    <lineage>
        <taxon>Eukaryota</taxon>
        <taxon>Fungi</taxon>
        <taxon>Fungi incertae sedis</taxon>
        <taxon>Mucoromycota</taxon>
        <taxon>Glomeromycotina</taxon>
        <taxon>Glomeromycetes</taxon>
        <taxon>Glomerales</taxon>
        <taxon>Glomeraceae</taxon>
        <taxon>Rhizophagus</taxon>
    </lineage>
</organism>
<dbReference type="PANTHER" id="PTHR16212:SF4">
    <property type="entry name" value="FOCADHESIN"/>
    <property type="match status" value="1"/>
</dbReference>
<dbReference type="VEuPathDB" id="FungiDB:RhiirFUN_020029"/>
<dbReference type="GO" id="GO:0060147">
    <property type="term" value="P:regulation of post-transcriptional gene silencing"/>
    <property type="evidence" value="ECO:0007669"/>
    <property type="project" value="InterPro"/>
</dbReference>
<evidence type="ECO:0000259" key="1">
    <source>
        <dbReference type="Pfam" id="PF12530"/>
    </source>
</evidence>
<reference evidence="2 3" key="2">
    <citation type="submission" date="2017-10" db="EMBL/GenBank/DDBJ databases">
        <title>Extensive intraspecific genome diversity in a model arbuscular mycorrhizal fungus.</title>
        <authorList>
            <person name="Chen E.C.H."/>
            <person name="Morin E."/>
            <person name="Baudet D."/>
            <person name="Noel J."/>
            <person name="Ndikumana S."/>
            <person name="Charron P."/>
            <person name="St-Onge C."/>
            <person name="Giorgi J."/>
            <person name="Grigoriev I.V."/>
            <person name="Roux C."/>
            <person name="Martin F.M."/>
            <person name="Corradi N."/>
        </authorList>
    </citation>
    <scope>NUCLEOTIDE SEQUENCE [LARGE SCALE GENOMIC DNA]</scope>
    <source>
        <strain evidence="2 3">C2</strain>
    </source>
</reference>
<dbReference type="SUPFAM" id="SSF48371">
    <property type="entry name" value="ARM repeat"/>
    <property type="match status" value="1"/>
</dbReference>
<dbReference type="InterPro" id="IPR045163">
    <property type="entry name" value="Focadhesin/RST1"/>
</dbReference>